<protein>
    <submittedName>
        <fullName evidence="1">Uncharacterized protein</fullName>
    </submittedName>
</protein>
<sequence>MRAWEEQSYPGRRIMEEVLQSDGHIKEQPPSDTGCSGGFSSLILIMSSLLLSCELSIPGKAVATCWKS</sequence>
<organism evidence="1 2">
    <name type="scientific">Xenopus laevis</name>
    <name type="common">African clawed frog</name>
    <dbReference type="NCBI Taxonomy" id="8355"/>
    <lineage>
        <taxon>Eukaryota</taxon>
        <taxon>Metazoa</taxon>
        <taxon>Chordata</taxon>
        <taxon>Craniata</taxon>
        <taxon>Vertebrata</taxon>
        <taxon>Euteleostomi</taxon>
        <taxon>Amphibia</taxon>
        <taxon>Batrachia</taxon>
        <taxon>Anura</taxon>
        <taxon>Pipoidea</taxon>
        <taxon>Pipidae</taxon>
        <taxon>Xenopodinae</taxon>
        <taxon>Xenopus</taxon>
        <taxon>Xenopus</taxon>
    </lineage>
</organism>
<dbReference type="AlphaFoldDB" id="A0A974DJT2"/>
<reference evidence="2" key="1">
    <citation type="journal article" date="2016" name="Nature">
        <title>Genome evolution in the allotetraploid frog Xenopus laevis.</title>
        <authorList>
            <person name="Session A.M."/>
            <person name="Uno Y."/>
            <person name="Kwon T."/>
            <person name="Chapman J.A."/>
            <person name="Toyoda A."/>
            <person name="Takahashi S."/>
            <person name="Fukui A."/>
            <person name="Hikosaka A."/>
            <person name="Suzuki A."/>
            <person name="Kondo M."/>
            <person name="van Heeringen S.J."/>
            <person name="Quigley I."/>
            <person name="Heinz S."/>
            <person name="Ogino H."/>
            <person name="Ochi H."/>
            <person name="Hellsten U."/>
            <person name="Lyons J.B."/>
            <person name="Simakov O."/>
            <person name="Putnam N."/>
            <person name="Stites J."/>
            <person name="Kuroki Y."/>
            <person name="Tanaka T."/>
            <person name="Michiue T."/>
            <person name="Watanabe M."/>
            <person name="Bogdanovic O."/>
            <person name="Lister R."/>
            <person name="Georgiou G."/>
            <person name="Paranjpe S.S."/>
            <person name="van Kruijsbergen I."/>
            <person name="Shu S."/>
            <person name="Carlson J."/>
            <person name="Kinoshita T."/>
            <person name="Ohta Y."/>
            <person name="Mawaribuchi S."/>
            <person name="Jenkins J."/>
            <person name="Grimwood J."/>
            <person name="Schmutz J."/>
            <person name="Mitros T."/>
            <person name="Mozaffari S.V."/>
            <person name="Suzuki Y."/>
            <person name="Haramoto Y."/>
            <person name="Yamamoto T.S."/>
            <person name="Takagi C."/>
            <person name="Heald R."/>
            <person name="Miller K."/>
            <person name="Haudenschild C."/>
            <person name="Kitzman J."/>
            <person name="Nakayama T."/>
            <person name="Izutsu Y."/>
            <person name="Robert J."/>
            <person name="Fortriede J."/>
            <person name="Burns K."/>
            <person name="Lotay V."/>
            <person name="Karimi K."/>
            <person name="Yasuoka Y."/>
            <person name="Dichmann D.S."/>
            <person name="Flajnik M.F."/>
            <person name="Houston D.W."/>
            <person name="Shendure J."/>
            <person name="DuPasquier L."/>
            <person name="Vize P.D."/>
            <person name="Zorn A.M."/>
            <person name="Ito M."/>
            <person name="Marcotte E.M."/>
            <person name="Wallingford J.B."/>
            <person name="Ito Y."/>
            <person name="Asashima M."/>
            <person name="Ueno N."/>
            <person name="Matsuda Y."/>
            <person name="Veenstra G.J."/>
            <person name="Fujiyama A."/>
            <person name="Harland R.M."/>
            <person name="Taira M."/>
            <person name="Rokhsar D.S."/>
        </authorList>
    </citation>
    <scope>NUCLEOTIDE SEQUENCE [LARGE SCALE GENOMIC DNA]</scope>
    <source>
        <strain evidence="2">J</strain>
    </source>
</reference>
<evidence type="ECO:0000313" key="2">
    <source>
        <dbReference type="Proteomes" id="UP000694892"/>
    </source>
</evidence>
<dbReference type="Proteomes" id="UP000694892">
    <property type="component" value="Chromosome 2S"/>
</dbReference>
<accession>A0A974DJT2</accession>
<gene>
    <name evidence="1" type="ORF">XELAEV_18016335mg</name>
</gene>
<evidence type="ECO:0000313" key="1">
    <source>
        <dbReference type="EMBL" id="OCT93269.1"/>
    </source>
</evidence>
<dbReference type="EMBL" id="CM004469">
    <property type="protein sequence ID" value="OCT93269.1"/>
    <property type="molecule type" value="Genomic_DNA"/>
</dbReference>
<name>A0A974DJT2_XENLA</name>
<proteinExistence type="predicted"/>